<keyword evidence="2" id="KW-0732">Signal</keyword>
<dbReference type="Proteomes" id="UP000766486">
    <property type="component" value="Unassembled WGS sequence"/>
</dbReference>
<gene>
    <name evidence="3" type="ORF">CLO192961_LOCUS11894</name>
</gene>
<protein>
    <recommendedName>
        <fullName evidence="5">Secreted protein</fullName>
    </recommendedName>
</protein>
<organism evidence="3 4">
    <name type="scientific">Bionectria ochroleuca</name>
    <name type="common">Gliocladium roseum</name>
    <dbReference type="NCBI Taxonomy" id="29856"/>
    <lineage>
        <taxon>Eukaryota</taxon>
        <taxon>Fungi</taxon>
        <taxon>Dikarya</taxon>
        <taxon>Ascomycota</taxon>
        <taxon>Pezizomycotina</taxon>
        <taxon>Sordariomycetes</taxon>
        <taxon>Hypocreomycetidae</taxon>
        <taxon>Hypocreales</taxon>
        <taxon>Bionectriaceae</taxon>
        <taxon>Clonostachys</taxon>
    </lineage>
</organism>
<feature type="region of interest" description="Disordered" evidence="1">
    <location>
        <begin position="81"/>
        <end position="133"/>
    </location>
</feature>
<evidence type="ECO:0008006" key="5">
    <source>
        <dbReference type="Google" id="ProtNLM"/>
    </source>
</evidence>
<feature type="compositionally biased region" description="Basic residues" evidence="1">
    <location>
        <begin position="82"/>
        <end position="93"/>
    </location>
</feature>
<keyword evidence="4" id="KW-1185">Reference proteome</keyword>
<feature type="chain" id="PRO_5046015366" description="Secreted protein" evidence="2">
    <location>
        <begin position="23"/>
        <end position="133"/>
    </location>
</feature>
<evidence type="ECO:0000256" key="1">
    <source>
        <dbReference type="SAM" id="MobiDB-lite"/>
    </source>
</evidence>
<reference evidence="3 4" key="1">
    <citation type="submission" date="2019-06" db="EMBL/GenBank/DDBJ databases">
        <authorList>
            <person name="Broberg M."/>
        </authorList>
    </citation>
    <scope>NUCLEOTIDE SEQUENCE [LARGE SCALE GENOMIC DNA]</scope>
</reference>
<name>A0ABY6TNI3_BIOOC</name>
<feature type="compositionally biased region" description="Polar residues" evidence="1">
    <location>
        <begin position="123"/>
        <end position="133"/>
    </location>
</feature>
<comment type="caution">
    <text evidence="3">The sequence shown here is derived from an EMBL/GenBank/DDBJ whole genome shotgun (WGS) entry which is preliminary data.</text>
</comment>
<evidence type="ECO:0000256" key="2">
    <source>
        <dbReference type="SAM" id="SignalP"/>
    </source>
</evidence>
<proteinExistence type="predicted"/>
<accession>A0ABY6TNI3</accession>
<sequence>MRFLSLLVIISLALQEFGQVFGTQVVEKKIQSRDRGTTCVKLTQSINNLVCGQDVKIESRGRDTDNQWLNPYKMLSGVLEKRKPKKPAAKKAAKSVVIRKNPATKSPKNALPKKVTPKKHAKPNTSRKANNFG</sequence>
<dbReference type="EMBL" id="CABFNS010000064">
    <property type="protein sequence ID" value="VUC20112.1"/>
    <property type="molecule type" value="Genomic_DNA"/>
</dbReference>
<evidence type="ECO:0000313" key="4">
    <source>
        <dbReference type="Proteomes" id="UP000766486"/>
    </source>
</evidence>
<evidence type="ECO:0000313" key="3">
    <source>
        <dbReference type="EMBL" id="VUC20112.1"/>
    </source>
</evidence>
<feature type="signal peptide" evidence="2">
    <location>
        <begin position="1"/>
        <end position="22"/>
    </location>
</feature>